<keyword evidence="1" id="KW-0175">Coiled coil</keyword>
<comment type="caution">
    <text evidence="2">The sequence shown here is derived from an EMBL/GenBank/DDBJ whole genome shotgun (WGS) entry which is preliminary data.</text>
</comment>
<organism evidence="2 3">
    <name type="scientific">Candidatus Enterocloster excrementigallinarum</name>
    <dbReference type="NCBI Taxonomy" id="2838558"/>
    <lineage>
        <taxon>Bacteria</taxon>
        <taxon>Bacillati</taxon>
        <taxon>Bacillota</taxon>
        <taxon>Clostridia</taxon>
        <taxon>Lachnospirales</taxon>
        <taxon>Lachnospiraceae</taxon>
        <taxon>Enterocloster</taxon>
    </lineage>
</organism>
<evidence type="ECO:0000313" key="2">
    <source>
        <dbReference type="EMBL" id="HJC67426.1"/>
    </source>
</evidence>
<name>A0A9D2PVB5_9FIRM</name>
<dbReference type="Proteomes" id="UP000823863">
    <property type="component" value="Unassembled WGS sequence"/>
</dbReference>
<dbReference type="AlphaFoldDB" id="A0A9D2PVB5"/>
<evidence type="ECO:0000256" key="1">
    <source>
        <dbReference type="SAM" id="Coils"/>
    </source>
</evidence>
<proteinExistence type="predicted"/>
<feature type="coiled-coil region" evidence="1">
    <location>
        <begin position="9"/>
        <end position="43"/>
    </location>
</feature>
<evidence type="ECO:0000313" key="3">
    <source>
        <dbReference type="Proteomes" id="UP000823863"/>
    </source>
</evidence>
<protein>
    <submittedName>
        <fullName evidence="2">Uncharacterized protein</fullName>
    </submittedName>
</protein>
<reference evidence="2" key="1">
    <citation type="journal article" date="2021" name="PeerJ">
        <title>Extensive microbial diversity within the chicken gut microbiome revealed by metagenomics and culture.</title>
        <authorList>
            <person name="Gilroy R."/>
            <person name="Ravi A."/>
            <person name="Getino M."/>
            <person name="Pursley I."/>
            <person name="Horton D.L."/>
            <person name="Alikhan N.F."/>
            <person name="Baker D."/>
            <person name="Gharbi K."/>
            <person name="Hall N."/>
            <person name="Watson M."/>
            <person name="Adriaenssens E.M."/>
            <person name="Foster-Nyarko E."/>
            <person name="Jarju S."/>
            <person name="Secka A."/>
            <person name="Antonio M."/>
            <person name="Oren A."/>
            <person name="Chaudhuri R.R."/>
            <person name="La Ragione R."/>
            <person name="Hildebrand F."/>
            <person name="Pallen M.J."/>
        </authorList>
    </citation>
    <scope>NUCLEOTIDE SEQUENCE</scope>
    <source>
        <strain evidence="2">CHK198-12963</strain>
    </source>
</reference>
<sequence length="45" mass="5266">MQKMICIPAERYYKMLEAYDQAVEELEQLKKALKELADSSKAKTE</sequence>
<gene>
    <name evidence="2" type="ORF">H9931_12070</name>
</gene>
<dbReference type="EMBL" id="DWWB01000069">
    <property type="protein sequence ID" value="HJC67426.1"/>
    <property type="molecule type" value="Genomic_DNA"/>
</dbReference>
<reference evidence="2" key="2">
    <citation type="submission" date="2021-04" db="EMBL/GenBank/DDBJ databases">
        <authorList>
            <person name="Gilroy R."/>
        </authorList>
    </citation>
    <scope>NUCLEOTIDE SEQUENCE</scope>
    <source>
        <strain evidence="2">CHK198-12963</strain>
    </source>
</reference>
<accession>A0A9D2PVB5</accession>